<keyword evidence="7" id="KW-1185">Reference proteome</keyword>
<feature type="transmembrane region" description="Helical" evidence="5">
    <location>
        <begin position="305"/>
        <end position="324"/>
    </location>
</feature>
<feature type="transmembrane region" description="Helical" evidence="5">
    <location>
        <begin position="207"/>
        <end position="228"/>
    </location>
</feature>
<dbReference type="PANTHER" id="PTHR48021">
    <property type="match status" value="1"/>
</dbReference>
<dbReference type="SUPFAM" id="SSF103473">
    <property type="entry name" value="MFS general substrate transporter"/>
    <property type="match status" value="1"/>
</dbReference>
<gene>
    <name evidence="6" type="ORF">RR48_01121</name>
</gene>
<dbReference type="AlphaFoldDB" id="A0A0N1IQT4"/>
<evidence type="ECO:0000256" key="3">
    <source>
        <dbReference type="ARBA" id="ARBA00022989"/>
    </source>
</evidence>
<dbReference type="Pfam" id="PF00083">
    <property type="entry name" value="Sugar_tr"/>
    <property type="match status" value="1"/>
</dbReference>
<dbReference type="InterPro" id="IPR050549">
    <property type="entry name" value="MFS_Trehalose_Transporter"/>
</dbReference>
<evidence type="ECO:0000256" key="2">
    <source>
        <dbReference type="ARBA" id="ARBA00022692"/>
    </source>
</evidence>
<dbReference type="InterPro" id="IPR036259">
    <property type="entry name" value="MFS_trans_sf"/>
</dbReference>
<keyword evidence="3 5" id="KW-1133">Transmembrane helix</keyword>
<feature type="transmembrane region" description="Helical" evidence="5">
    <location>
        <begin position="56"/>
        <end position="73"/>
    </location>
</feature>
<evidence type="ECO:0000313" key="6">
    <source>
        <dbReference type="EMBL" id="KPJ21300.1"/>
    </source>
</evidence>
<reference evidence="6 7" key="1">
    <citation type="journal article" date="2015" name="Nat. Commun.">
        <title>Outbred genome sequencing and CRISPR/Cas9 gene editing in butterflies.</title>
        <authorList>
            <person name="Li X."/>
            <person name="Fan D."/>
            <person name="Zhang W."/>
            <person name="Liu G."/>
            <person name="Zhang L."/>
            <person name="Zhao L."/>
            <person name="Fang X."/>
            <person name="Chen L."/>
            <person name="Dong Y."/>
            <person name="Chen Y."/>
            <person name="Ding Y."/>
            <person name="Zhao R."/>
            <person name="Feng M."/>
            <person name="Zhu Y."/>
            <person name="Feng Y."/>
            <person name="Jiang X."/>
            <person name="Zhu D."/>
            <person name="Xiang H."/>
            <person name="Feng X."/>
            <person name="Li S."/>
            <person name="Wang J."/>
            <person name="Zhang G."/>
            <person name="Kronforst M.R."/>
            <person name="Wang W."/>
        </authorList>
    </citation>
    <scope>NUCLEOTIDE SEQUENCE [LARGE SCALE GENOMIC DNA]</scope>
    <source>
        <strain evidence="6">Ya'a_city_454_Pm</strain>
        <tissue evidence="6">Whole body</tissue>
    </source>
</reference>
<evidence type="ECO:0000256" key="4">
    <source>
        <dbReference type="ARBA" id="ARBA00023136"/>
    </source>
</evidence>
<evidence type="ECO:0000256" key="5">
    <source>
        <dbReference type="SAM" id="Phobius"/>
    </source>
</evidence>
<name>A0A0N1IQT4_PAPMA</name>
<proteinExistence type="predicted"/>
<feature type="transmembrane region" description="Helical" evidence="5">
    <location>
        <begin position="277"/>
        <end position="293"/>
    </location>
</feature>
<dbReference type="PANTHER" id="PTHR48021:SF68">
    <property type="entry name" value="MAJOR FACILITATOR SUPERFAMILY (MFS) PROFILE DOMAIN-CONTAINING PROTEIN"/>
    <property type="match status" value="1"/>
</dbReference>
<evidence type="ECO:0000256" key="1">
    <source>
        <dbReference type="ARBA" id="ARBA00004370"/>
    </source>
</evidence>
<dbReference type="GO" id="GO:0016020">
    <property type="term" value="C:membrane"/>
    <property type="evidence" value="ECO:0007669"/>
    <property type="project" value="UniProtKB-SubCell"/>
</dbReference>
<dbReference type="InParanoid" id="A0A0N1IQT4"/>
<accession>A0A0N1IQT4</accession>
<protein>
    <submittedName>
        <fullName evidence="6">Facilitated trehalose transporter Tret1</fullName>
    </submittedName>
</protein>
<keyword evidence="2 5" id="KW-0812">Transmembrane</keyword>
<dbReference type="EMBL" id="LADJ01036943">
    <property type="protein sequence ID" value="KPJ21300.1"/>
    <property type="molecule type" value="Genomic_DNA"/>
</dbReference>
<dbReference type="GO" id="GO:0022857">
    <property type="term" value="F:transmembrane transporter activity"/>
    <property type="evidence" value="ECO:0007669"/>
    <property type="project" value="InterPro"/>
</dbReference>
<dbReference type="Proteomes" id="UP000053240">
    <property type="component" value="Unassembled WGS sequence"/>
</dbReference>
<comment type="caution">
    <text evidence="6">The sequence shown here is derived from an EMBL/GenBank/DDBJ whole genome shotgun (WGS) entry which is preliminary data.</text>
</comment>
<sequence>MEGCFLSCCLTVCVIILSEYTIPKYRGIFLCFKSSSFFWGIWIANIIGTFFHWRNIPILGMIVCFYSLTAFFWPESPHWLASKGRFEECKASYRWLHGCGEESERDLEILIKRQTDYLNIRAEKRKSFYYSQYTSKEFYKPLFLIVLAVTQYHFSGKLVCSIYVLEITKKITNNENTAYLIMLILDGVTILGIFIGCLLSRILNRRTMYLSFSAIGVVFLFLTSLYLYLVKLLIVVENNIFSIILLTCFSIAISCGPMIMTTSVYGEVIPLKHKTSMFLIAILLFETYNAILLKNAPKLFKNLGFHGTFLMYGIVLYIVLYLYLPETKDKTLQQIEQDFEEKSRTPTPSIDETELFIAKQSNK</sequence>
<dbReference type="InterPro" id="IPR005828">
    <property type="entry name" value="MFS_sugar_transport-like"/>
</dbReference>
<comment type="subcellular location">
    <subcellularLocation>
        <location evidence="1">Membrane</location>
    </subcellularLocation>
</comment>
<feature type="transmembrane region" description="Helical" evidence="5">
    <location>
        <begin position="27"/>
        <end position="50"/>
    </location>
</feature>
<feature type="transmembrane region" description="Helical" evidence="5">
    <location>
        <begin position="142"/>
        <end position="165"/>
    </location>
</feature>
<organism evidence="6 7">
    <name type="scientific">Papilio machaon</name>
    <name type="common">Old World swallowtail butterfly</name>
    <dbReference type="NCBI Taxonomy" id="76193"/>
    <lineage>
        <taxon>Eukaryota</taxon>
        <taxon>Metazoa</taxon>
        <taxon>Ecdysozoa</taxon>
        <taxon>Arthropoda</taxon>
        <taxon>Hexapoda</taxon>
        <taxon>Insecta</taxon>
        <taxon>Pterygota</taxon>
        <taxon>Neoptera</taxon>
        <taxon>Endopterygota</taxon>
        <taxon>Lepidoptera</taxon>
        <taxon>Glossata</taxon>
        <taxon>Ditrysia</taxon>
        <taxon>Papilionoidea</taxon>
        <taxon>Papilionidae</taxon>
        <taxon>Papilioninae</taxon>
        <taxon>Papilio</taxon>
    </lineage>
</organism>
<feature type="transmembrane region" description="Helical" evidence="5">
    <location>
        <begin position="177"/>
        <end position="200"/>
    </location>
</feature>
<dbReference type="Gene3D" id="1.20.1250.20">
    <property type="entry name" value="MFS general substrate transporter like domains"/>
    <property type="match status" value="1"/>
</dbReference>
<keyword evidence="4 5" id="KW-0472">Membrane</keyword>
<feature type="transmembrane region" description="Helical" evidence="5">
    <location>
        <begin position="240"/>
        <end position="265"/>
    </location>
</feature>
<evidence type="ECO:0000313" key="7">
    <source>
        <dbReference type="Proteomes" id="UP000053240"/>
    </source>
</evidence>